<evidence type="ECO:0000313" key="1">
    <source>
        <dbReference type="EMBL" id="GIY11461.1"/>
    </source>
</evidence>
<proteinExistence type="predicted"/>
<dbReference type="Proteomes" id="UP001054945">
    <property type="component" value="Unassembled WGS sequence"/>
</dbReference>
<keyword evidence="2" id="KW-1185">Reference proteome</keyword>
<gene>
    <name evidence="1" type="ORF">CEXT_687871</name>
</gene>
<name>A0AAV4QRE7_CAEEX</name>
<evidence type="ECO:0000313" key="2">
    <source>
        <dbReference type="Proteomes" id="UP001054945"/>
    </source>
</evidence>
<dbReference type="EMBL" id="BPLR01006649">
    <property type="protein sequence ID" value="GIY11461.1"/>
    <property type="molecule type" value="Genomic_DNA"/>
</dbReference>
<organism evidence="1 2">
    <name type="scientific">Caerostris extrusa</name>
    <name type="common">Bark spider</name>
    <name type="synonym">Caerostris bankana</name>
    <dbReference type="NCBI Taxonomy" id="172846"/>
    <lineage>
        <taxon>Eukaryota</taxon>
        <taxon>Metazoa</taxon>
        <taxon>Ecdysozoa</taxon>
        <taxon>Arthropoda</taxon>
        <taxon>Chelicerata</taxon>
        <taxon>Arachnida</taxon>
        <taxon>Araneae</taxon>
        <taxon>Araneomorphae</taxon>
        <taxon>Entelegynae</taxon>
        <taxon>Araneoidea</taxon>
        <taxon>Araneidae</taxon>
        <taxon>Caerostris</taxon>
    </lineage>
</organism>
<dbReference type="AlphaFoldDB" id="A0AAV4QRE7"/>
<protein>
    <submittedName>
        <fullName evidence="1">Uncharacterized protein</fullName>
    </submittedName>
</protein>
<accession>A0AAV4QRE7</accession>
<reference evidence="1 2" key="1">
    <citation type="submission" date="2021-06" db="EMBL/GenBank/DDBJ databases">
        <title>Caerostris extrusa draft genome.</title>
        <authorList>
            <person name="Kono N."/>
            <person name="Arakawa K."/>
        </authorList>
    </citation>
    <scope>NUCLEOTIDE SEQUENCE [LARGE SCALE GENOMIC DNA]</scope>
</reference>
<sequence length="123" mass="13647">MIKQASVFLANPFEPLGNPKIGPLPSCSDFLLVLPVSLSPTSTKYLAYVCKQDISLMTAFLKNRGAFYNPWYNRHDPLLDPPTRVPGSYKSQKRGLVGSGPWIRVSQPPFMKITRGSIVKPPT</sequence>
<comment type="caution">
    <text evidence="1">The sequence shown here is derived from an EMBL/GenBank/DDBJ whole genome shotgun (WGS) entry which is preliminary data.</text>
</comment>